<proteinExistence type="predicted"/>
<dbReference type="EMBL" id="CAMKVN010002665">
    <property type="protein sequence ID" value="CAI2182084.1"/>
    <property type="molecule type" value="Genomic_DNA"/>
</dbReference>
<dbReference type="AlphaFoldDB" id="A0A9W4ST50"/>
<evidence type="ECO:0000313" key="2">
    <source>
        <dbReference type="Proteomes" id="UP001153678"/>
    </source>
</evidence>
<sequence>DPYQMLETTYCSKAAQAMYTWSHIHLRLHLIHKEHSIKSDNCLQRDTQAYLVHSVIY</sequence>
<name>A0A9W4ST50_9GLOM</name>
<evidence type="ECO:0000313" key="1">
    <source>
        <dbReference type="EMBL" id="CAI2182084.1"/>
    </source>
</evidence>
<comment type="caution">
    <text evidence="1">The sequence shown here is derived from an EMBL/GenBank/DDBJ whole genome shotgun (WGS) entry which is preliminary data.</text>
</comment>
<gene>
    <name evidence="1" type="ORF">FWILDA_LOCUS10405</name>
</gene>
<keyword evidence="2" id="KW-1185">Reference proteome</keyword>
<protein>
    <submittedName>
        <fullName evidence="1">16659_t:CDS:1</fullName>
    </submittedName>
</protein>
<dbReference type="Proteomes" id="UP001153678">
    <property type="component" value="Unassembled WGS sequence"/>
</dbReference>
<accession>A0A9W4ST50</accession>
<reference evidence="1" key="1">
    <citation type="submission" date="2022-08" db="EMBL/GenBank/DDBJ databases">
        <authorList>
            <person name="Kallberg Y."/>
            <person name="Tangrot J."/>
            <person name="Rosling A."/>
        </authorList>
    </citation>
    <scope>NUCLEOTIDE SEQUENCE</scope>
    <source>
        <strain evidence="1">Wild A</strain>
    </source>
</reference>
<organism evidence="1 2">
    <name type="scientific">Funneliformis geosporum</name>
    <dbReference type="NCBI Taxonomy" id="1117311"/>
    <lineage>
        <taxon>Eukaryota</taxon>
        <taxon>Fungi</taxon>
        <taxon>Fungi incertae sedis</taxon>
        <taxon>Mucoromycota</taxon>
        <taxon>Glomeromycotina</taxon>
        <taxon>Glomeromycetes</taxon>
        <taxon>Glomerales</taxon>
        <taxon>Glomeraceae</taxon>
        <taxon>Funneliformis</taxon>
    </lineage>
</organism>
<feature type="non-terminal residue" evidence="1">
    <location>
        <position position="1"/>
    </location>
</feature>